<keyword evidence="1" id="KW-1133">Transmembrane helix</keyword>
<proteinExistence type="predicted"/>
<evidence type="ECO:0000313" key="2">
    <source>
        <dbReference type="EMBL" id="MBB6437878.1"/>
    </source>
</evidence>
<gene>
    <name evidence="2" type="ORF">HNQ79_004382</name>
</gene>
<comment type="caution">
    <text evidence="2">The sequence shown here is derived from an EMBL/GenBank/DDBJ whole genome shotgun (WGS) entry which is preliminary data.</text>
</comment>
<organism evidence="2 3">
    <name type="scientific">Streptomyces candidus</name>
    <dbReference type="NCBI Taxonomy" id="67283"/>
    <lineage>
        <taxon>Bacteria</taxon>
        <taxon>Bacillati</taxon>
        <taxon>Actinomycetota</taxon>
        <taxon>Actinomycetes</taxon>
        <taxon>Kitasatosporales</taxon>
        <taxon>Streptomycetaceae</taxon>
        <taxon>Streptomyces</taxon>
    </lineage>
</organism>
<keyword evidence="3" id="KW-1185">Reference proteome</keyword>
<evidence type="ECO:0008006" key="4">
    <source>
        <dbReference type="Google" id="ProtNLM"/>
    </source>
</evidence>
<feature type="transmembrane region" description="Helical" evidence="1">
    <location>
        <begin position="41"/>
        <end position="62"/>
    </location>
</feature>
<accession>A0A7X0LQR6</accession>
<keyword evidence="1" id="KW-0472">Membrane</keyword>
<protein>
    <recommendedName>
        <fullName evidence="4">Integral membrane protein</fullName>
    </recommendedName>
</protein>
<reference evidence="2 3" key="1">
    <citation type="submission" date="2020-08" db="EMBL/GenBank/DDBJ databases">
        <title>Genomic Encyclopedia of Type Strains, Phase IV (KMG-IV): sequencing the most valuable type-strain genomes for metagenomic binning, comparative biology and taxonomic classification.</title>
        <authorList>
            <person name="Goeker M."/>
        </authorList>
    </citation>
    <scope>NUCLEOTIDE SEQUENCE [LARGE SCALE GENOMIC DNA]</scope>
    <source>
        <strain evidence="2 3">DSM 40141</strain>
    </source>
</reference>
<keyword evidence="1" id="KW-0812">Transmembrane</keyword>
<evidence type="ECO:0000313" key="3">
    <source>
        <dbReference type="Proteomes" id="UP000540423"/>
    </source>
</evidence>
<evidence type="ECO:0000256" key="1">
    <source>
        <dbReference type="SAM" id="Phobius"/>
    </source>
</evidence>
<sequence>MGEAERPARRRERLPARRGTASGVWRWRGSPLCRPTDRVEAWVALAAVVLIAFVAPVAGLTAGVRTDASLQREVRLQHAQRHGTTAVVLKSARELRTGGEEAGSGYPGPATVLASWTAYDGSRHTGRTTTLRRVAEPGDTFPLWTDDRGRIVNRPVDAAAARARAALTGFGAAVLVAALAHSGRRLVVRRLTRQRYELLDRTWAKVGPEWGRTGAGG</sequence>
<dbReference type="PANTHER" id="PTHR42305">
    <property type="entry name" value="MEMBRANE PROTEIN RV1733C-RELATED"/>
    <property type="match status" value="1"/>
</dbReference>
<dbReference type="EMBL" id="JACHEM010000011">
    <property type="protein sequence ID" value="MBB6437878.1"/>
    <property type="molecule type" value="Genomic_DNA"/>
</dbReference>
<dbReference type="PANTHER" id="PTHR42305:SF1">
    <property type="entry name" value="MEMBRANE PROTEIN RV1733C-RELATED"/>
    <property type="match status" value="1"/>
</dbReference>
<dbReference type="Proteomes" id="UP000540423">
    <property type="component" value="Unassembled WGS sequence"/>
</dbReference>
<dbReference type="InterPro" id="IPR039708">
    <property type="entry name" value="MT1774/Rv1733c-like"/>
</dbReference>
<dbReference type="AlphaFoldDB" id="A0A7X0LQR6"/>
<name>A0A7X0LQR6_9ACTN</name>
<dbReference type="RefSeq" id="WP_229923599.1">
    <property type="nucleotide sequence ID" value="NZ_BNBN01000009.1"/>
</dbReference>